<feature type="compositionally biased region" description="Basic and acidic residues" evidence="1">
    <location>
        <begin position="13"/>
        <end position="22"/>
    </location>
</feature>
<protein>
    <submittedName>
        <fullName evidence="2">Uncharacterized protein</fullName>
    </submittedName>
</protein>
<reference evidence="2" key="1">
    <citation type="submission" date="2020-02" db="EMBL/GenBank/DDBJ databases">
        <authorList>
            <person name="Meier V. D."/>
        </authorList>
    </citation>
    <scope>NUCLEOTIDE SEQUENCE</scope>
    <source>
        <strain evidence="2">AVDCRST_MAG85</strain>
    </source>
</reference>
<name>A0A6J4S883_9ACTN</name>
<feature type="compositionally biased region" description="Basic and acidic residues" evidence="1">
    <location>
        <begin position="208"/>
        <end position="226"/>
    </location>
</feature>
<feature type="compositionally biased region" description="Basic residues" evidence="1">
    <location>
        <begin position="118"/>
        <end position="128"/>
    </location>
</feature>
<dbReference type="EMBL" id="CADCVT010000137">
    <property type="protein sequence ID" value="CAA9491461.1"/>
    <property type="molecule type" value="Genomic_DNA"/>
</dbReference>
<accession>A0A6J4S883</accession>
<feature type="non-terminal residue" evidence="2">
    <location>
        <position position="251"/>
    </location>
</feature>
<feature type="compositionally biased region" description="Basic residues" evidence="1">
    <location>
        <begin position="45"/>
        <end position="94"/>
    </location>
</feature>
<feature type="compositionally biased region" description="Low complexity" evidence="1">
    <location>
        <begin position="227"/>
        <end position="243"/>
    </location>
</feature>
<gene>
    <name evidence="2" type="ORF">AVDCRST_MAG85-1251</name>
</gene>
<organism evidence="2">
    <name type="scientific">uncultured Solirubrobacteraceae bacterium</name>
    <dbReference type="NCBI Taxonomy" id="1162706"/>
    <lineage>
        <taxon>Bacteria</taxon>
        <taxon>Bacillati</taxon>
        <taxon>Actinomycetota</taxon>
        <taxon>Thermoleophilia</taxon>
        <taxon>Solirubrobacterales</taxon>
        <taxon>Solirubrobacteraceae</taxon>
        <taxon>environmental samples</taxon>
    </lineage>
</organism>
<dbReference type="AlphaFoldDB" id="A0A6J4S883"/>
<proteinExistence type="predicted"/>
<evidence type="ECO:0000313" key="2">
    <source>
        <dbReference type="EMBL" id="CAA9491461.1"/>
    </source>
</evidence>
<feature type="compositionally biased region" description="Basic residues" evidence="1">
    <location>
        <begin position="195"/>
        <end position="207"/>
    </location>
</feature>
<feature type="region of interest" description="Disordered" evidence="1">
    <location>
        <begin position="1"/>
        <end position="251"/>
    </location>
</feature>
<evidence type="ECO:0000256" key="1">
    <source>
        <dbReference type="SAM" id="MobiDB-lite"/>
    </source>
</evidence>
<feature type="compositionally biased region" description="Low complexity" evidence="1">
    <location>
        <begin position="101"/>
        <end position="117"/>
    </location>
</feature>
<feature type="non-terminal residue" evidence="2">
    <location>
        <position position="1"/>
    </location>
</feature>
<sequence length="251" mass="27609">GPRPEQRTAPSQRRMDAPEDRAVLGLVGRPDGVAGLLQPDPRPAAARHRRALGPVRRRPRGRRRLRSRAPARPPARTRRSVLRRRGGRDARRRGERPPRGAPLLRGGLPGFRRPPAAARRHRRRRVLARGRGAPARRPARRPRRGDEADPPAGRPPRPDHAQPRGPACRARAVPGLRRGLPPHPARSGVDSRVPDRRRRPRRLRACPRRHDGHGADTDAGGAERRPPAAAASGRGPSAAAAPAHLHRPARL</sequence>